<dbReference type="EMBL" id="KI913964">
    <property type="protein sequence ID" value="ETW00449.1"/>
    <property type="molecule type" value="Genomic_DNA"/>
</dbReference>
<sequence>MDPTAQDMSTWERSAPWISHLDGEVAWNSSTPMSGQLCIPSDALDGLGRERDQVFDSESSGSRWCWSPRDGLSAGKVHSGQPRSRLAKAIGVANGDLRPGGTSRKVV</sequence>
<protein>
    <submittedName>
        <fullName evidence="1">Uncharacterized protein</fullName>
    </submittedName>
</protein>
<organism evidence="1">
    <name type="scientific">Aphanomyces invadans</name>
    <dbReference type="NCBI Taxonomy" id="157072"/>
    <lineage>
        <taxon>Eukaryota</taxon>
        <taxon>Sar</taxon>
        <taxon>Stramenopiles</taxon>
        <taxon>Oomycota</taxon>
        <taxon>Saprolegniomycetes</taxon>
        <taxon>Saprolegniales</taxon>
        <taxon>Verrucalvaceae</taxon>
        <taxon>Aphanomyces</taxon>
    </lineage>
</organism>
<dbReference type="GeneID" id="20084124"/>
<dbReference type="AlphaFoldDB" id="A0A024U2J6"/>
<dbReference type="VEuPathDB" id="FungiDB:H310_07074"/>
<evidence type="ECO:0000313" key="1">
    <source>
        <dbReference type="EMBL" id="ETW00449.1"/>
    </source>
</evidence>
<proteinExistence type="predicted"/>
<gene>
    <name evidence="1" type="ORF">H310_07074</name>
</gene>
<accession>A0A024U2J6</accession>
<reference evidence="1" key="1">
    <citation type="submission" date="2013-12" db="EMBL/GenBank/DDBJ databases">
        <title>The Genome Sequence of Aphanomyces invadans NJM9701.</title>
        <authorList>
            <consortium name="The Broad Institute Genomics Platform"/>
            <person name="Russ C."/>
            <person name="Tyler B."/>
            <person name="van West P."/>
            <person name="Dieguez-Uribeondo J."/>
            <person name="Young S.K."/>
            <person name="Zeng Q."/>
            <person name="Gargeya S."/>
            <person name="Fitzgerald M."/>
            <person name="Abouelleil A."/>
            <person name="Alvarado L."/>
            <person name="Chapman S.B."/>
            <person name="Gainer-Dewar J."/>
            <person name="Goldberg J."/>
            <person name="Griggs A."/>
            <person name="Gujja S."/>
            <person name="Hansen M."/>
            <person name="Howarth C."/>
            <person name="Imamovic A."/>
            <person name="Ireland A."/>
            <person name="Larimer J."/>
            <person name="McCowan C."/>
            <person name="Murphy C."/>
            <person name="Pearson M."/>
            <person name="Poon T.W."/>
            <person name="Priest M."/>
            <person name="Roberts A."/>
            <person name="Saif S."/>
            <person name="Shea T."/>
            <person name="Sykes S."/>
            <person name="Wortman J."/>
            <person name="Nusbaum C."/>
            <person name="Birren B."/>
        </authorList>
    </citation>
    <scope>NUCLEOTIDE SEQUENCE [LARGE SCALE GENOMIC DNA]</scope>
    <source>
        <strain evidence="1">NJM9701</strain>
    </source>
</reference>
<name>A0A024U2J6_9STRA</name>
<dbReference type="RefSeq" id="XP_008870584.1">
    <property type="nucleotide sequence ID" value="XM_008872362.1"/>
</dbReference>